<dbReference type="GO" id="GO:0016787">
    <property type="term" value="F:hydrolase activity"/>
    <property type="evidence" value="ECO:0007669"/>
    <property type="project" value="UniProtKB-KW"/>
</dbReference>
<organism evidence="6 7">
    <name type="scientific">Hyphodiscus hymeniophilus</name>
    <dbReference type="NCBI Taxonomy" id="353542"/>
    <lineage>
        <taxon>Eukaryota</taxon>
        <taxon>Fungi</taxon>
        <taxon>Dikarya</taxon>
        <taxon>Ascomycota</taxon>
        <taxon>Pezizomycotina</taxon>
        <taxon>Leotiomycetes</taxon>
        <taxon>Helotiales</taxon>
        <taxon>Hyphodiscaceae</taxon>
        <taxon>Hyphodiscus</taxon>
    </lineage>
</organism>
<name>A0A9P6SQ92_9HELO</name>
<keyword evidence="2 6" id="KW-0378">Hydrolase</keyword>
<accession>A0A9P6SQ92</accession>
<dbReference type="PANTHER" id="PTHR48081:SF18">
    <property type="entry name" value="ALPHA_BETA HYDROLASE FOLD-3 DOMAIN-CONTAINING PROTEIN"/>
    <property type="match status" value="1"/>
</dbReference>
<keyword evidence="7" id="KW-1185">Reference proteome</keyword>
<dbReference type="PROSITE" id="PS01174">
    <property type="entry name" value="LIPASE_GDXG_SER"/>
    <property type="match status" value="1"/>
</dbReference>
<evidence type="ECO:0000313" key="6">
    <source>
        <dbReference type="EMBL" id="KAG0645660.1"/>
    </source>
</evidence>
<comment type="caution">
    <text evidence="6">The sequence shown here is derived from an EMBL/GenBank/DDBJ whole genome shotgun (WGS) entry which is preliminary data.</text>
</comment>
<evidence type="ECO:0000256" key="3">
    <source>
        <dbReference type="PROSITE-ProRule" id="PRU10038"/>
    </source>
</evidence>
<feature type="domain" description="Alpha/beta hydrolase fold-3" evidence="5">
    <location>
        <begin position="111"/>
        <end position="331"/>
    </location>
</feature>
<evidence type="ECO:0000256" key="4">
    <source>
        <dbReference type="SAM" id="Phobius"/>
    </source>
</evidence>
<dbReference type="AlphaFoldDB" id="A0A9P6SQ92"/>
<dbReference type="InterPro" id="IPR029058">
    <property type="entry name" value="AB_hydrolase_fold"/>
</dbReference>
<evidence type="ECO:0000313" key="7">
    <source>
        <dbReference type="Proteomes" id="UP000785200"/>
    </source>
</evidence>
<keyword evidence="4" id="KW-1133">Transmembrane helix</keyword>
<dbReference type="InterPro" id="IPR033140">
    <property type="entry name" value="Lipase_GDXG_put_SER_AS"/>
</dbReference>
<dbReference type="InterPro" id="IPR050300">
    <property type="entry name" value="GDXG_lipolytic_enzyme"/>
</dbReference>
<feature type="active site" evidence="3">
    <location>
        <position position="185"/>
    </location>
</feature>
<comment type="similarity">
    <text evidence="1">Belongs to the 'GDXG' lipolytic enzyme family.</text>
</comment>
<dbReference type="PANTHER" id="PTHR48081">
    <property type="entry name" value="AB HYDROLASE SUPERFAMILY PROTEIN C4A8.06C"/>
    <property type="match status" value="1"/>
</dbReference>
<gene>
    <name evidence="6" type="ORF">D0Z07_8557</name>
</gene>
<evidence type="ECO:0000259" key="5">
    <source>
        <dbReference type="Pfam" id="PF07859"/>
    </source>
</evidence>
<dbReference type="Proteomes" id="UP000785200">
    <property type="component" value="Unassembled WGS sequence"/>
</dbReference>
<proteinExistence type="inferred from homology"/>
<keyword evidence="4" id="KW-0812">Transmembrane</keyword>
<sequence>MAHDPKLRILEKLHFLYAVIFTAFLAAWTAARHYVFPPDDSPGVARSTYTAIFKSLLSLPRREQKLIMRGSTSRGIERYCALSNVSQTIDDLPLSTKLHWIGPRSSKANVLLYLHGGGYMEGLVPRGHVPLALKFATKATASLAMLEYTLAPEARYPTQLRQAVVALKHILQTTPASRIIIAGDSAGGHLAAVLLSHLNHPSKDIETIKLTERLKGICLISPFLSYDYDKASYRTLAEKDYLTLEHMKFLNENFKPEGLSDVDAIKDPYLSPLDVPKQWWNDSAVSNILLVVGTWEVFLDDCVSFGRRLQDAVVSGTKVDIVQCSKEVHAACVADEVWGLEFDSTKTILAWMSDIAP</sequence>
<dbReference type="OrthoDB" id="2152029at2759"/>
<reference evidence="6" key="1">
    <citation type="submission" date="2019-07" db="EMBL/GenBank/DDBJ databases">
        <title>Hyphodiscus hymeniophilus genome sequencing and assembly.</title>
        <authorList>
            <person name="Kramer G."/>
            <person name="Nodwell J."/>
        </authorList>
    </citation>
    <scope>NUCLEOTIDE SEQUENCE</scope>
    <source>
        <strain evidence="6">ATCC 34498</strain>
    </source>
</reference>
<keyword evidence="4" id="KW-0472">Membrane</keyword>
<evidence type="ECO:0000256" key="1">
    <source>
        <dbReference type="ARBA" id="ARBA00010515"/>
    </source>
</evidence>
<dbReference type="Pfam" id="PF07859">
    <property type="entry name" value="Abhydrolase_3"/>
    <property type="match status" value="1"/>
</dbReference>
<dbReference type="SUPFAM" id="SSF53474">
    <property type="entry name" value="alpha/beta-Hydrolases"/>
    <property type="match status" value="1"/>
</dbReference>
<evidence type="ECO:0000256" key="2">
    <source>
        <dbReference type="ARBA" id="ARBA00022801"/>
    </source>
</evidence>
<dbReference type="EMBL" id="VNKQ01000018">
    <property type="protein sequence ID" value="KAG0645660.1"/>
    <property type="molecule type" value="Genomic_DNA"/>
</dbReference>
<feature type="transmembrane region" description="Helical" evidence="4">
    <location>
        <begin position="12"/>
        <end position="31"/>
    </location>
</feature>
<protein>
    <submittedName>
        <fullName evidence="6">Alpha beta hydrolase</fullName>
    </submittedName>
</protein>
<dbReference type="InterPro" id="IPR013094">
    <property type="entry name" value="AB_hydrolase_3"/>
</dbReference>
<dbReference type="Gene3D" id="3.40.50.1820">
    <property type="entry name" value="alpha/beta hydrolase"/>
    <property type="match status" value="1"/>
</dbReference>